<keyword evidence="2" id="KW-1185">Reference proteome</keyword>
<protein>
    <submittedName>
        <fullName evidence="1">Phage major tail tube protein</fullName>
    </submittedName>
</protein>
<dbReference type="RefSeq" id="WP_402701391.1">
    <property type="nucleotide sequence ID" value="NZ_JBIUZV010000007.1"/>
</dbReference>
<sequence length="170" mass="18778">MGMPNKLKDFMIFENGRSYAGEATEVTLPKLSRKMEEYRAAGMSGPVSVDFGQEAMQLEWTAGGLVKEALKNYAAKSHGAVMLRFAGAYQNDDDGKVQAVEIVVRGRYKEIDMGNAKLSDDTTHKYSMPLSAYKLTIDGEVIFDFDFMNGIEIVGGEDRRADFRKAIGLG</sequence>
<proteinExistence type="predicted"/>
<dbReference type="NCBIfam" id="TIGR01611">
    <property type="entry name" value="tail_tube"/>
    <property type="match status" value="1"/>
</dbReference>
<organism evidence="1 2">
    <name type="scientific">Herbaspirillum chlorophenolicum</name>
    <dbReference type="NCBI Taxonomy" id="211589"/>
    <lineage>
        <taxon>Bacteria</taxon>
        <taxon>Pseudomonadati</taxon>
        <taxon>Pseudomonadota</taxon>
        <taxon>Betaproteobacteria</taxon>
        <taxon>Burkholderiales</taxon>
        <taxon>Oxalobacteraceae</taxon>
        <taxon>Herbaspirillum</taxon>
    </lineage>
</organism>
<dbReference type="InterPro" id="IPR006498">
    <property type="entry name" value="Tail_tube"/>
</dbReference>
<dbReference type="EMBL" id="JBIUZV010000007">
    <property type="protein sequence ID" value="MFJ3046991.1"/>
    <property type="molecule type" value="Genomic_DNA"/>
</dbReference>
<comment type="caution">
    <text evidence="1">The sequence shown here is derived from an EMBL/GenBank/DDBJ whole genome shotgun (WGS) entry which is preliminary data.</text>
</comment>
<dbReference type="Proteomes" id="UP001617427">
    <property type="component" value="Unassembled WGS sequence"/>
</dbReference>
<evidence type="ECO:0000313" key="1">
    <source>
        <dbReference type="EMBL" id="MFJ3046991.1"/>
    </source>
</evidence>
<name>A0ABW8F122_9BURK</name>
<evidence type="ECO:0000313" key="2">
    <source>
        <dbReference type="Proteomes" id="UP001617427"/>
    </source>
</evidence>
<reference evidence="1 2" key="1">
    <citation type="submission" date="2024-10" db="EMBL/GenBank/DDBJ databases">
        <title>The Natural Products Discovery Center: Release of the First 8490 Sequenced Strains for Exploring Actinobacteria Biosynthetic Diversity.</title>
        <authorList>
            <person name="Kalkreuter E."/>
            <person name="Kautsar S.A."/>
            <person name="Yang D."/>
            <person name="Bader C.D."/>
            <person name="Teijaro C.N."/>
            <person name="Fluegel L."/>
            <person name="Davis C.M."/>
            <person name="Simpson J.R."/>
            <person name="Lauterbach L."/>
            <person name="Steele A.D."/>
            <person name="Gui C."/>
            <person name="Meng S."/>
            <person name="Li G."/>
            <person name="Viehrig K."/>
            <person name="Ye F."/>
            <person name="Su P."/>
            <person name="Kiefer A.F."/>
            <person name="Nichols A."/>
            <person name="Cepeda A.J."/>
            <person name="Yan W."/>
            <person name="Fan B."/>
            <person name="Jiang Y."/>
            <person name="Adhikari A."/>
            <person name="Zheng C.-J."/>
            <person name="Schuster L."/>
            <person name="Cowan T.M."/>
            <person name="Smanski M.J."/>
            <person name="Chevrette M.G."/>
            <person name="De Carvalho L.P.S."/>
            <person name="Shen B."/>
        </authorList>
    </citation>
    <scope>NUCLEOTIDE SEQUENCE [LARGE SCALE GENOMIC DNA]</scope>
    <source>
        <strain evidence="1 2">NPDC087045</strain>
    </source>
</reference>
<accession>A0ABW8F122</accession>
<gene>
    <name evidence="1" type="ORF">ACIPEN_14260</name>
</gene>
<dbReference type="Pfam" id="PF04985">
    <property type="entry name" value="Phage_tube"/>
    <property type="match status" value="1"/>
</dbReference>